<keyword evidence="2" id="KW-1185">Reference proteome</keyword>
<dbReference type="Proteomes" id="UP001165685">
    <property type="component" value="Unassembled WGS sequence"/>
</dbReference>
<comment type="caution">
    <text evidence="1">The sequence shown here is derived from an EMBL/GenBank/DDBJ whole genome shotgun (WGS) entry which is preliminary data.</text>
</comment>
<name>A0ABT4TPS0_9ACTN</name>
<evidence type="ECO:0008006" key="3">
    <source>
        <dbReference type="Google" id="ProtNLM"/>
    </source>
</evidence>
<dbReference type="EMBL" id="JAQFWP010000039">
    <property type="protein sequence ID" value="MDA2806684.1"/>
    <property type="molecule type" value="Genomic_DNA"/>
</dbReference>
<evidence type="ECO:0000313" key="1">
    <source>
        <dbReference type="EMBL" id="MDA2806684.1"/>
    </source>
</evidence>
<evidence type="ECO:0000313" key="2">
    <source>
        <dbReference type="Proteomes" id="UP001165685"/>
    </source>
</evidence>
<reference evidence="1" key="1">
    <citation type="submission" date="2023-01" db="EMBL/GenBank/DDBJ databases">
        <title>Draft genome sequence of Nocardiopsis sp. LSu2-4 isolated from halophytes.</title>
        <authorList>
            <person name="Duangmal K."/>
            <person name="Chantavorakit T."/>
        </authorList>
    </citation>
    <scope>NUCLEOTIDE SEQUENCE</scope>
    <source>
        <strain evidence="1">LSu2-4</strain>
    </source>
</reference>
<gene>
    <name evidence="1" type="ORF">O4U47_19400</name>
</gene>
<accession>A0ABT4TPS0</accession>
<sequence>MGYKERRAEKISTLADPHLETGEQIQTGFLTIKGSGIFTWPAEWIVVTDRAILIVGGRETQRLPRDFWFGKPTGLYHEIELDRTYKVHRQWYQEIIAADEALRGNQDPDEPAVGGPVRPCSDDLDDGAAILAILAALSSRSSPRGAGQGLCGHLAW</sequence>
<proteinExistence type="predicted"/>
<protein>
    <recommendedName>
        <fullName evidence="3">DUF402 domain-containing protein</fullName>
    </recommendedName>
</protein>
<dbReference type="RefSeq" id="WP_270679320.1">
    <property type="nucleotide sequence ID" value="NZ_JAQFWP010000039.1"/>
</dbReference>
<organism evidence="1 2">
    <name type="scientific">Nocardiopsis suaedae</name>
    <dbReference type="NCBI Taxonomy" id="3018444"/>
    <lineage>
        <taxon>Bacteria</taxon>
        <taxon>Bacillati</taxon>
        <taxon>Actinomycetota</taxon>
        <taxon>Actinomycetes</taxon>
        <taxon>Streptosporangiales</taxon>
        <taxon>Nocardiopsidaceae</taxon>
        <taxon>Nocardiopsis</taxon>
    </lineage>
</organism>